<evidence type="ECO:0000256" key="2">
    <source>
        <dbReference type="ARBA" id="ARBA00023015"/>
    </source>
</evidence>
<accession>A0ABQ6E510</accession>
<dbReference type="CDD" id="cd07377">
    <property type="entry name" value="WHTH_GntR"/>
    <property type="match status" value="1"/>
</dbReference>
<evidence type="ECO:0000256" key="6">
    <source>
        <dbReference type="ARBA" id="ARBA00039592"/>
    </source>
</evidence>
<name>A0ABQ6E510_9GAMM</name>
<dbReference type="SMART" id="SM00345">
    <property type="entry name" value="HTH_GNTR"/>
    <property type="match status" value="1"/>
</dbReference>
<keyword evidence="9" id="KW-1185">Reference proteome</keyword>
<dbReference type="SMART" id="SM00895">
    <property type="entry name" value="FCD"/>
    <property type="match status" value="1"/>
</dbReference>
<dbReference type="NCBIfam" id="NF007001">
    <property type="entry name" value="PRK09464.1"/>
    <property type="match status" value="1"/>
</dbReference>
<protein>
    <recommendedName>
        <fullName evidence="6">Pyruvate dehydrogenase complex repressor</fullName>
    </recommendedName>
</protein>
<comment type="function">
    <text evidence="5">Transcriptional repressor for the pyruvate dehydrogenase complex genes aceEF and lpd.</text>
</comment>
<dbReference type="InterPro" id="IPR008920">
    <property type="entry name" value="TF_FadR/GntR_C"/>
</dbReference>
<organism evidence="8 9">
    <name type="scientific">Psychromonas marina</name>
    <dbReference type="NCBI Taxonomy" id="88364"/>
    <lineage>
        <taxon>Bacteria</taxon>
        <taxon>Pseudomonadati</taxon>
        <taxon>Pseudomonadota</taxon>
        <taxon>Gammaproteobacteria</taxon>
        <taxon>Alteromonadales</taxon>
        <taxon>Psychromonadaceae</taxon>
        <taxon>Psychromonas</taxon>
    </lineage>
</organism>
<dbReference type="RefSeq" id="WP_284205301.1">
    <property type="nucleotide sequence ID" value="NZ_BSPQ01000019.1"/>
</dbReference>
<reference evidence="9" key="1">
    <citation type="journal article" date="2019" name="Int. J. Syst. Evol. Microbiol.">
        <title>The Global Catalogue of Microorganisms (GCM) 10K type strain sequencing project: providing services to taxonomists for standard genome sequencing and annotation.</title>
        <authorList>
            <consortium name="The Broad Institute Genomics Platform"/>
            <consortium name="The Broad Institute Genome Sequencing Center for Infectious Disease"/>
            <person name="Wu L."/>
            <person name="Ma J."/>
        </authorList>
    </citation>
    <scope>NUCLEOTIDE SEQUENCE [LARGE SCALE GENOMIC DNA]</scope>
    <source>
        <strain evidence="9">NBRC 103166</strain>
    </source>
</reference>
<gene>
    <name evidence="8" type="primary">pdhR</name>
    <name evidence="8" type="ORF">GCM10007916_32750</name>
</gene>
<comment type="caution">
    <text evidence="8">The sequence shown here is derived from an EMBL/GenBank/DDBJ whole genome shotgun (WGS) entry which is preliminary data.</text>
</comment>
<dbReference type="PRINTS" id="PR00035">
    <property type="entry name" value="HTHGNTR"/>
</dbReference>
<keyword evidence="2" id="KW-0805">Transcription regulation</keyword>
<sequence length="249" mass="28504">MSYVKIKQPKLADVIESRIESMILDGSLELGEKLPAERELARQFDVSRPSLREAIQRLESKGLLTRRQGGGTYVQQALREKLADPLFELLNTHPESQYDLIEFRHALEGFSAYYAALRGTAEDFDKIKSCYAAIERAQKKQDLNCEIQNVALFYLAVIDASHNVVFMHLARGIQPLLEKNISDNVQQLYAYPEVAKKIHEHRFQLLEAILSKQPAVAQQASAQHLTYIEQTRSVILREESSFKRELGRF</sequence>
<evidence type="ECO:0000256" key="5">
    <source>
        <dbReference type="ARBA" id="ARBA00037357"/>
    </source>
</evidence>
<dbReference type="InterPro" id="IPR036390">
    <property type="entry name" value="WH_DNA-bd_sf"/>
</dbReference>
<proteinExistence type="predicted"/>
<dbReference type="PANTHER" id="PTHR43537">
    <property type="entry name" value="TRANSCRIPTIONAL REGULATOR, GNTR FAMILY"/>
    <property type="match status" value="1"/>
</dbReference>
<dbReference type="Proteomes" id="UP001157353">
    <property type="component" value="Unassembled WGS sequence"/>
</dbReference>
<dbReference type="Pfam" id="PF00392">
    <property type="entry name" value="GntR"/>
    <property type="match status" value="1"/>
</dbReference>
<dbReference type="PANTHER" id="PTHR43537:SF34">
    <property type="entry name" value="PYRUVATE DEHYDROGENASE COMPLEX REPRESSOR"/>
    <property type="match status" value="1"/>
</dbReference>
<evidence type="ECO:0000313" key="9">
    <source>
        <dbReference type="Proteomes" id="UP001157353"/>
    </source>
</evidence>
<dbReference type="InterPro" id="IPR011711">
    <property type="entry name" value="GntR_C"/>
</dbReference>
<dbReference type="InterPro" id="IPR000524">
    <property type="entry name" value="Tscrpt_reg_HTH_GntR"/>
</dbReference>
<evidence type="ECO:0000256" key="1">
    <source>
        <dbReference type="ARBA" id="ARBA00022491"/>
    </source>
</evidence>
<keyword evidence="4" id="KW-0804">Transcription</keyword>
<evidence type="ECO:0000313" key="8">
    <source>
        <dbReference type="EMBL" id="GLS92205.1"/>
    </source>
</evidence>
<evidence type="ECO:0000256" key="4">
    <source>
        <dbReference type="ARBA" id="ARBA00023163"/>
    </source>
</evidence>
<dbReference type="SUPFAM" id="SSF48008">
    <property type="entry name" value="GntR ligand-binding domain-like"/>
    <property type="match status" value="1"/>
</dbReference>
<evidence type="ECO:0000256" key="3">
    <source>
        <dbReference type="ARBA" id="ARBA00023125"/>
    </source>
</evidence>
<keyword evidence="3" id="KW-0238">DNA-binding</keyword>
<feature type="domain" description="HTH gntR-type" evidence="7">
    <location>
        <begin position="9"/>
        <end position="77"/>
    </location>
</feature>
<evidence type="ECO:0000259" key="7">
    <source>
        <dbReference type="PROSITE" id="PS50949"/>
    </source>
</evidence>
<dbReference type="InterPro" id="IPR036388">
    <property type="entry name" value="WH-like_DNA-bd_sf"/>
</dbReference>
<dbReference type="Gene3D" id="1.10.10.10">
    <property type="entry name" value="Winged helix-like DNA-binding domain superfamily/Winged helix DNA-binding domain"/>
    <property type="match status" value="1"/>
</dbReference>
<keyword evidence="1" id="KW-0678">Repressor</keyword>
<dbReference type="Gene3D" id="1.20.120.530">
    <property type="entry name" value="GntR ligand-binding domain-like"/>
    <property type="match status" value="1"/>
</dbReference>
<dbReference type="EMBL" id="BSPQ01000019">
    <property type="protein sequence ID" value="GLS92205.1"/>
    <property type="molecule type" value="Genomic_DNA"/>
</dbReference>
<dbReference type="PROSITE" id="PS50949">
    <property type="entry name" value="HTH_GNTR"/>
    <property type="match status" value="1"/>
</dbReference>
<dbReference type="Pfam" id="PF07729">
    <property type="entry name" value="FCD"/>
    <property type="match status" value="1"/>
</dbReference>
<dbReference type="SUPFAM" id="SSF46785">
    <property type="entry name" value="Winged helix' DNA-binding domain"/>
    <property type="match status" value="1"/>
</dbReference>